<name>A0A8B7P4L5_HYAAZ</name>
<evidence type="ECO:0000313" key="3">
    <source>
        <dbReference type="RefSeq" id="XP_018020988.1"/>
    </source>
</evidence>
<protein>
    <submittedName>
        <fullName evidence="3">Uncharacterized protein LOC108677292 isoform X1</fullName>
    </submittedName>
</protein>
<feature type="region of interest" description="Disordered" evidence="1">
    <location>
        <begin position="108"/>
        <end position="135"/>
    </location>
</feature>
<dbReference type="GeneID" id="108677292"/>
<evidence type="ECO:0000313" key="2">
    <source>
        <dbReference type="Proteomes" id="UP000694843"/>
    </source>
</evidence>
<sequence>MNSFFANFPCNFHPDLADKLRQDMTKLPQDVYEVVRCQQQIKDMLTMLVQSKGAPNQESETVYLALPVEKWEELVELQKELSNITLASRTQEQYTNAAFQQIEEGVKEGGVKKEEQSNDSEEKKQEEDDIKKKGTIEKEKQERIHLCEWECQKGHEYALDANEARLDRNDFVCRYEGCGKVCKSKAGLTNHQKACKYRVAEE</sequence>
<dbReference type="KEGG" id="hazt:108677292"/>
<accession>A0A8B7P4L5</accession>
<dbReference type="AlphaFoldDB" id="A0A8B7P4L5"/>
<organism evidence="2 3">
    <name type="scientific">Hyalella azteca</name>
    <name type="common">Amphipod</name>
    <dbReference type="NCBI Taxonomy" id="294128"/>
    <lineage>
        <taxon>Eukaryota</taxon>
        <taxon>Metazoa</taxon>
        <taxon>Ecdysozoa</taxon>
        <taxon>Arthropoda</taxon>
        <taxon>Crustacea</taxon>
        <taxon>Multicrustacea</taxon>
        <taxon>Malacostraca</taxon>
        <taxon>Eumalacostraca</taxon>
        <taxon>Peracarida</taxon>
        <taxon>Amphipoda</taxon>
        <taxon>Senticaudata</taxon>
        <taxon>Talitrida</taxon>
        <taxon>Talitroidea</taxon>
        <taxon>Hyalellidae</taxon>
        <taxon>Hyalella</taxon>
    </lineage>
</organism>
<evidence type="ECO:0000256" key="1">
    <source>
        <dbReference type="SAM" id="MobiDB-lite"/>
    </source>
</evidence>
<dbReference type="RefSeq" id="XP_018020988.1">
    <property type="nucleotide sequence ID" value="XM_018165499.2"/>
</dbReference>
<dbReference type="Proteomes" id="UP000694843">
    <property type="component" value="Unplaced"/>
</dbReference>
<proteinExistence type="predicted"/>
<reference evidence="3" key="1">
    <citation type="submission" date="2025-08" db="UniProtKB">
        <authorList>
            <consortium name="RefSeq"/>
        </authorList>
    </citation>
    <scope>IDENTIFICATION</scope>
    <source>
        <tissue evidence="3">Whole organism</tissue>
    </source>
</reference>
<gene>
    <name evidence="3" type="primary">LOC108677292</name>
</gene>
<keyword evidence="2" id="KW-1185">Reference proteome</keyword>